<dbReference type="Proteomes" id="UP000479000">
    <property type="component" value="Unassembled WGS sequence"/>
</dbReference>
<evidence type="ECO:0000256" key="3">
    <source>
        <dbReference type="ARBA" id="ARBA00022475"/>
    </source>
</evidence>
<evidence type="ECO:0000256" key="9">
    <source>
        <dbReference type="ARBA" id="ARBA00023201"/>
    </source>
</evidence>
<feature type="transmembrane region" description="Helical" evidence="11">
    <location>
        <begin position="941"/>
        <end position="965"/>
    </location>
</feature>
<evidence type="ECO:0000256" key="2">
    <source>
        <dbReference type="ARBA" id="ARBA00022448"/>
    </source>
</evidence>
<protein>
    <recommendedName>
        <fullName evidence="12">Cyclic nucleotide-binding domain-containing protein</fullName>
    </recommendedName>
</protein>
<feature type="transmembrane region" description="Helical" evidence="11">
    <location>
        <begin position="790"/>
        <end position="811"/>
    </location>
</feature>
<feature type="transmembrane region" description="Helical" evidence="11">
    <location>
        <begin position="977"/>
        <end position="999"/>
    </location>
</feature>
<keyword evidence="3" id="KW-1003">Cell membrane</keyword>
<dbReference type="Gene3D" id="2.60.120.10">
    <property type="entry name" value="Jelly Rolls"/>
    <property type="match status" value="1"/>
</dbReference>
<dbReference type="InterPro" id="IPR018490">
    <property type="entry name" value="cNMP-bd_dom_sf"/>
</dbReference>
<dbReference type="CDD" id="cd00038">
    <property type="entry name" value="CAP_ED"/>
    <property type="match status" value="1"/>
</dbReference>
<keyword evidence="8 11" id="KW-0472">Membrane</keyword>
<dbReference type="GO" id="GO:0015385">
    <property type="term" value="F:sodium:proton antiporter activity"/>
    <property type="evidence" value="ECO:0007669"/>
    <property type="project" value="InterPro"/>
</dbReference>
<dbReference type="PANTHER" id="PTHR10110">
    <property type="entry name" value="SODIUM/HYDROGEN EXCHANGER"/>
    <property type="match status" value="1"/>
</dbReference>
<reference evidence="13 14" key="1">
    <citation type="submission" date="2020-02" db="EMBL/GenBank/DDBJ databases">
        <authorList>
            <person name="Ferguson B K."/>
        </authorList>
    </citation>
    <scope>NUCLEOTIDE SEQUENCE [LARGE SCALE GENOMIC DNA]</scope>
</reference>
<dbReference type="SUPFAM" id="SSF51206">
    <property type="entry name" value="cAMP-binding domain-like"/>
    <property type="match status" value="1"/>
</dbReference>
<dbReference type="GO" id="GO:0098719">
    <property type="term" value="P:sodium ion import across plasma membrane"/>
    <property type="evidence" value="ECO:0007669"/>
    <property type="project" value="TreeGrafter"/>
</dbReference>
<evidence type="ECO:0000256" key="8">
    <source>
        <dbReference type="ARBA" id="ARBA00023136"/>
    </source>
</evidence>
<keyword evidence="9" id="KW-0739">Sodium transport</keyword>
<dbReference type="EMBL" id="CADCXU010035084">
    <property type="protein sequence ID" value="CAB0020176.1"/>
    <property type="molecule type" value="Genomic_DNA"/>
</dbReference>
<dbReference type="Pfam" id="PF00999">
    <property type="entry name" value="Na_H_Exchanger"/>
    <property type="match status" value="1"/>
</dbReference>
<dbReference type="InterPro" id="IPR027359">
    <property type="entry name" value="Volt_channel_dom_sf"/>
</dbReference>
<dbReference type="InterPro" id="IPR018422">
    <property type="entry name" value="Cation/H_exchanger_CPA1"/>
</dbReference>
<dbReference type="OrthoDB" id="6630619at2759"/>
<sequence length="1892" mass="213053">MPQEPLVKLVSLPCYQAQMVYRISLMGDIPMIATPVAGLTRTVLPIFLWVNNFGNPSRYGPYPYSRRLRTGPERSFRKLLLINFLNKYLCAITASTSSPCVRRRPNDDGDNETSPVSGGTAGGVSFRPRRSPSRSMRLVIVVRMRKTTSIFHENVGMGSVLIQIILKASHIENLGMEKDLMLSYRLRSANGHDACRRVPSRCHPLVLMTLIKRSAHDIVRPPPGPNSHRILAALCHLRPVAPEASHGRGRRGCRIILMELRALIRRLTGADPMSIYWNHKSVVHARQRLNGTTRLEFEGADSGASGIGPIEAYLEDSGKYLDNLADSSTLSRSIEVLHSLERLEHLEQQQSAYPATIFCEHQQKQNYSPIFANRHETAGSGAGSGDHRTLDGPKSSSVFRVQRTDLALIDCLHSTGNPKFAVVATVFEKPVASWLFGSKIAKKHNCIPLVHFKKITQVRLVPSVPILAFRTITILPFTLRILAGEQGTVDGHFIAPAFLPETEEPYGCPALRPTERFERHVLPRFDSLHQGGRALPEQLRMSWVMSESLNVSLNINSIFSLDSLKMGRGNATFGFWQLNNRSIFEVLSSKMDGGDETKLIVFCGYSVILTITFCLARTWQFLPRLSYLFAFLLSWFAGYVVRNWTPYNSDKLVESCFSSVELAMIIPILVFHYTLRIDYYTLGRILGPVVFVSCSLFAANVGILSIVMYSISELGSPYEPKLLHALILSMITATHAVNMLERVRGRVRQLQILLQGEILISLGLFCYLNNILLKFLDFNRVGIRTSAEAVLVYMVWHVLGIFPGLLAAYLFKQFVRRAYDDCAGQGVCCISCIIIIYCLCEILGICGSLSVLAFGVSLGTSKIKFNKRTARYYYNSDRALTFLASSIIFVYCGFYIGLTHSGYKYYQASYIFIVFATCMTTRVITFVLIHRMIGMLNQITWRHLTVGVQSASRGAILLAFSLNYIAKHKLHEGRQLLIDNVILVCYSYVFNIALLGPVLEAMGINDLTRPKIINMNWALSLVNICRSRAIESLQVDRVIADANWVVVDQSTILRHPYKHSKKRSIQASYKDFEEEFDAKGRIISCGNCGAKGVAPLSKKEMEDESSDIKHRILKAQQVSFHRQHENGTLSRHGLKVLSNHVEKVLFRDDLILAAKDLNLQRDGSPKLIRLKKLFRRWLSVASKEHEYIPTSCLRAICFRICTSRSYQLVMAVLTVLDLIMLVIMLQKYYSGSPYGNSVTFLQVTDFLFCAIFVLEFIVEILGIGLIQYFYSTLKLVEFACSCLVRPLQLSMIVESSNRPPNLFEADPIIMYVKTLLLMRAARIYVFFVAIIPKLLDLIDKKMDEDLFDLYDVGKAYLIAQEQVMKLLEHLVTNTEVYTEIMKILEADRQIVSNILGLVKCDRTTIATTNKTNHAIRHVVNTMNDLITKMKDDDLLDTHAARSLFAELEEVKAKVRSVNVVKPLEPHLLLAEIPWLKNESATVEFLLKHGRRSSYSKGELIISQGDSNFGLLILIEGLVRTTYIPSVSALELNSKYGALPNYDFFNNLKFDVPQEDYVTSSSVIGEIGVATNREYNMRALCLTSVELMWIPGRILNAIINQSRDSVVYQCSLWKAIAVKISLNVLQDIPYFRGWTREKLLLYLQSGVVPVLKGVTVVTLNEHVNDVILVEGIAMDYKTSMTFVGPYYIPRIVGSLLLPGSPLMDRTTNIETRLFVIPNVESDAEDLSGPEGLFKDFLKKTEKEVDEIGSKGRTVKEFPIDCKKNNRKDHMSAHEKKRMKKLKRLLKAVKFVDHIPTVKGAIEGLPSSASFVYQQENKELTVAAHPKRKYYDTTYNYIGDVEETSESRGIKYRSTKGHSFPLSLMPTSQSRAFDSIVSAVGGLLSSPYEGAQSP</sequence>
<evidence type="ECO:0000256" key="1">
    <source>
        <dbReference type="ARBA" id="ARBA00004651"/>
    </source>
</evidence>
<keyword evidence="7" id="KW-0406">Ion transport</keyword>
<evidence type="ECO:0000256" key="10">
    <source>
        <dbReference type="SAM" id="MobiDB-lite"/>
    </source>
</evidence>
<feature type="region of interest" description="Disordered" evidence="10">
    <location>
        <begin position="98"/>
        <end position="130"/>
    </location>
</feature>
<evidence type="ECO:0000313" key="14">
    <source>
        <dbReference type="Proteomes" id="UP000479000"/>
    </source>
</evidence>
<dbReference type="InterPro" id="IPR014710">
    <property type="entry name" value="RmlC-like_jellyroll"/>
</dbReference>
<proteinExistence type="predicted"/>
<keyword evidence="14" id="KW-1185">Reference proteome</keyword>
<feature type="transmembrane region" description="Helical" evidence="11">
    <location>
        <begin position="752"/>
        <end position="770"/>
    </location>
</feature>
<evidence type="ECO:0000256" key="5">
    <source>
        <dbReference type="ARBA" id="ARBA00022989"/>
    </source>
</evidence>
<dbReference type="GO" id="GO:0051453">
    <property type="term" value="P:regulation of intracellular pH"/>
    <property type="evidence" value="ECO:0007669"/>
    <property type="project" value="TreeGrafter"/>
</dbReference>
<comment type="subcellular location">
    <subcellularLocation>
        <location evidence="1">Cell membrane</location>
        <topology evidence="1">Multi-pass membrane protein</topology>
    </subcellularLocation>
</comment>
<feature type="transmembrane region" description="Helical" evidence="11">
    <location>
        <begin position="1206"/>
        <end position="1225"/>
    </location>
</feature>
<evidence type="ECO:0000259" key="12">
    <source>
        <dbReference type="PROSITE" id="PS50042"/>
    </source>
</evidence>
<name>A0A6H5HXZ2_9HEMI</name>
<dbReference type="PROSITE" id="PS50042">
    <property type="entry name" value="CNMP_BINDING_3"/>
    <property type="match status" value="1"/>
</dbReference>
<feature type="transmembrane region" description="Helical" evidence="11">
    <location>
        <begin position="1246"/>
        <end position="1270"/>
    </location>
</feature>
<feature type="transmembrane region" description="Helical" evidence="11">
    <location>
        <begin position="621"/>
        <end position="640"/>
    </location>
</feature>
<evidence type="ECO:0000313" key="13">
    <source>
        <dbReference type="EMBL" id="CAB0020176.1"/>
    </source>
</evidence>
<dbReference type="Gene3D" id="1.20.120.350">
    <property type="entry name" value="Voltage-gated potassium channels. Chain C"/>
    <property type="match status" value="1"/>
</dbReference>
<evidence type="ECO:0000256" key="6">
    <source>
        <dbReference type="ARBA" id="ARBA00023053"/>
    </source>
</evidence>
<keyword evidence="5 11" id="KW-1133">Transmembrane helix</keyword>
<feature type="transmembrane region" description="Helical" evidence="11">
    <location>
        <begin position="685"/>
        <end position="710"/>
    </location>
</feature>
<feature type="domain" description="Cyclic nucleotide-binding" evidence="12">
    <location>
        <begin position="1494"/>
        <end position="1538"/>
    </location>
</feature>
<feature type="transmembrane region" description="Helical" evidence="11">
    <location>
        <begin position="722"/>
        <end position="740"/>
    </location>
</feature>
<dbReference type="PANTHER" id="PTHR10110:SF86">
    <property type="entry name" value="SODIUM_HYDROGEN EXCHANGER 7"/>
    <property type="match status" value="1"/>
</dbReference>
<evidence type="ECO:0000256" key="4">
    <source>
        <dbReference type="ARBA" id="ARBA00022692"/>
    </source>
</evidence>
<keyword evidence="6" id="KW-0915">Sodium</keyword>
<feature type="transmembrane region" description="Helical" evidence="11">
    <location>
        <begin position="879"/>
        <end position="898"/>
    </location>
</feature>
<feature type="transmembrane region" description="Helical" evidence="11">
    <location>
        <begin position="652"/>
        <end position="673"/>
    </location>
</feature>
<evidence type="ECO:0000256" key="11">
    <source>
        <dbReference type="SAM" id="Phobius"/>
    </source>
</evidence>
<feature type="region of interest" description="Disordered" evidence="10">
    <location>
        <begin position="374"/>
        <end position="394"/>
    </location>
</feature>
<feature type="transmembrane region" description="Helical" evidence="11">
    <location>
        <begin position="832"/>
        <end position="859"/>
    </location>
</feature>
<evidence type="ECO:0000256" key="7">
    <source>
        <dbReference type="ARBA" id="ARBA00023065"/>
    </source>
</evidence>
<feature type="transmembrane region" description="Helical" evidence="11">
    <location>
        <begin position="910"/>
        <end position="929"/>
    </location>
</feature>
<keyword evidence="4 11" id="KW-0812">Transmembrane</keyword>
<feature type="transmembrane region" description="Helical" evidence="11">
    <location>
        <begin position="599"/>
        <end position="616"/>
    </location>
</feature>
<dbReference type="InterPro" id="IPR006153">
    <property type="entry name" value="Cation/H_exchanger_TM"/>
</dbReference>
<keyword evidence="2" id="KW-0813">Transport</keyword>
<gene>
    <name evidence="13" type="ORF">NTEN_LOCUS23776</name>
</gene>
<organism evidence="13 14">
    <name type="scientific">Nesidiocoris tenuis</name>
    <dbReference type="NCBI Taxonomy" id="355587"/>
    <lineage>
        <taxon>Eukaryota</taxon>
        <taxon>Metazoa</taxon>
        <taxon>Ecdysozoa</taxon>
        <taxon>Arthropoda</taxon>
        <taxon>Hexapoda</taxon>
        <taxon>Insecta</taxon>
        <taxon>Pterygota</taxon>
        <taxon>Neoptera</taxon>
        <taxon>Paraneoptera</taxon>
        <taxon>Hemiptera</taxon>
        <taxon>Heteroptera</taxon>
        <taxon>Panheteroptera</taxon>
        <taxon>Cimicomorpha</taxon>
        <taxon>Miridae</taxon>
        <taxon>Dicyphina</taxon>
        <taxon>Nesidiocoris</taxon>
    </lineage>
</organism>
<dbReference type="GO" id="GO:0005886">
    <property type="term" value="C:plasma membrane"/>
    <property type="evidence" value="ECO:0007669"/>
    <property type="project" value="UniProtKB-SubCell"/>
</dbReference>
<dbReference type="InterPro" id="IPR000595">
    <property type="entry name" value="cNMP-bd_dom"/>
</dbReference>
<accession>A0A6H5HXZ2</accession>
<dbReference type="GO" id="GO:0015386">
    <property type="term" value="F:potassium:proton antiporter activity"/>
    <property type="evidence" value="ECO:0007669"/>
    <property type="project" value="TreeGrafter"/>
</dbReference>